<name>A0ABZ2UYJ3_9CYAN</name>
<accession>A0ABZ2UYJ3</accession>
<evidence type="ECO:0000259" key="9">
    <source>
        <dbReference type="Pfam" id="PF03460"/>
    </source>
</evidence>
<dbReference type="Gene3D" id="3.90.480.10">
    <property type="entry name" value="Sulfite Reductase Hemoprotein,Domain 2"/>
    <property type="match status" value="1"/>
</dbReference>
<evidence type="ECO:0000256" key="3">
    <source>
        <dbReference type="ARBA" id="ARBA00022617"/>
    </source>
</evidence>
<dbReference type="EMBL" id="CP150886">
    <property type="protein sequence ID" value="WZB88615.1"/>
    <property type="molecule type" value="Genomic_DNA"/>
</dbReference>
<keyword evidence="2" id="KW-0004">4Fe-4S</keyword>
<dbReference type="Pfam" id="PF01077">
    <property type="entry name" value="NIR_SIR"/>
    <property type="match status" value="2"/>
</dbReference>
<comment type="similarity">
    <text evidence="1">Belongs to the nitrite and sulfite reductase 4Fe-4S domain family.</text>
</comment>
<evidence type="ECO:0000256" key="2">
    <source>
        <dbReference type="ARBA" id="ARBA00022485"/>
    </source>
</evidence>
<dbReference type="Proteomes" id="UP001483337">
    <property type="component" value="Chromosome"/>
</dbReference>
<dbReference type="SUPFAM" id="SSF55124">
    <property type="entry name" value="Nitrite/Sulfite reductase N-terminal domain-like"/>
    <property type="match status" value="2"/>
</dbReference>
<evidence type="ECO:0000256" key="5">
    <source>
        <dbReference type="ARBA" id="ARBA00023002"/>
    </source>
</evidence>
<evidence type="ECO:0000259" key="8">
    <source>
        <dbReference type="Pfam" id="PF01077"/>
    </source>
</evidence>
<evidence type="ECO:0000256" key="6">
    <source>
        <dbReference type="ARBA" id="ARBA00023004"/>
    </source>
</evidence>
<dbReference type="Pfam" id="PF03460">
    <property type="entry name" value="NIR_SIR_ferr"/>
    <property type="match status" value="2"/>
</dbReference>
<dbReference type="InterPro" id="IPR005117">
    <property type="entry name" value="NiRdtase/SiRdtase_haem-b_fer"/>
</dbReference>
<feature type="domain" description="Nitrite/sulphite reductase 4Fe-4S" evidence="8">
    <location>
        <begin position="90"/>
        <end position="256"/>
    </location>
</feature>
<dbReference type="PANTHER" id="PTHR32439:SF0">
    <property type="entry name" value="FERREDOXIN--NITRITE REDUCTASE, CHLOROPLASTIC"/>
    <property type="match status" value="1"/>
</dbReference>
<keyword evidence="4" id="KW-0479">Metal-binding</keyword>
<protein>
    <submittedName>
        <fullName evidence="10">Precorrin-3B synthase</fullName>
        <ecNumber evidence="10">1.14.13.83</ecNumber>
    </submittedName>
</protein>
<evidence type="ECO:0000256" key="4">
    <source>
        <dbReference type="ARBA" id="ARBA00022723"/>
    </source>
</evidence>
<dbReference type="InterPro" id="IPR012798">
    <property type="entry name" value="Cbl_synth_CobG-like"/>
</dbReference>
<dbReference type="RefSeq" id="WP_353931522.1">
    <property type="nucleotide sequence ID" value="NZ_CP150886.1"/>
</dbReference>
<feature type="domain" description="Nitrite/Sulfite reductase ferredoxin-like" evidence="9">
    <location>
        <begin position="20"/>
        <end position="67"/>
    </location>
</feature>
<feature type="domain" description="Nitrite/Sulfite reductase ferredoxin-like" evidence="9">
    <location>
        <begin position="296"/>
        <end position="361"/>
    </location>
</feature>
<keyword evidence="11" id="KW-1185">Reference proteome</keyword>
<dbReference type="InterPro" id="IPR036136">
    <property type="entry name" value="Nit/Sulf_reduc_fer-like_dom_sf"/>
</dbReference>
<reference evidence="10 11" key="1">
    <citation type="submission" date="2024-04" db="EMBL/GenBank/DDBJ databases">
        <title>Okeanomitos corallinicola gen. &amp; sp. nov. (Nostocales, Cyanobacteria), a new toxic marine heterocyst-forming cyanobacterium from a coral reef.</title>
        <authorList>
            <person name="Li H."/>
            <person name="Li R."/>
            <person name="Kang J."/>
            <person name="Hii K.S."/>
            <person name="Mohamed H.F."/>
            <person name="Xu X."/>
            <person name="Luo Z."/>
        </authorList>
    </citation>
    <scope>NUCLEOTIDE SEQUENCE [LARGE SCALE GENOMIC DNA]</scope>
    <source>
        <strain evidence="10 11">TIOX110</strain>
    </source>
</reference>
<organism evidence="10 11">
    <name type="scientific">Okeanomitos corallinicola TIOX110</name>
    <dbReference type="NCBI Taxonomy" id="3133117"/>
    <lineage>
        <taxon>Bacteria</taxon>
        <taxon>Bacillati</taxon>
        <taxon>Cyanobacteriota</taxon>
        <taxon>Cyanophyceae</taxon>
        <taxon>Nostocales</taxon>
        <taxon>Aphanizomenonaceae</taxon>
        <taxon>Okeanomitos</taxon>
    </lineage>
</organism>
<dbReference type="PANTHER" id="PTHR32439">
    <property type="entry name" value="FERREDOXIN--NITRITE REDUCTASE, CHLOROPLASTIC"/>
    <property type="match status" value="1"/>
</dbReference>
<evidence type="ECO:0000256" key="1">
    <source>
        <dbReference type="ARBA" id="ARBA00010429"/>
    </source>
</evidence>
<evidence type="ECO:0000256" key="7">
    <source>
        <dbReference type="ARBA" id="ARBA00023014"/>
    </source>
</evidence>
<sequence>MLSVFTACPGLFYTTPAQDGILSRLRIPAGILNIEQLHLIADIADNYGGGYVDITNRANLQIREIKQNIGVEILQGLQTLGLGSINPKVDHIRNIMASPTAGIDTQELIDVRPLVKAWDEYITANSHLGELSAKFSVCFDGGGKLSVAKCPNDITLVATSIVEGCREEHKFFPTGEWGLNKVYFILYICGIESPEKFKNIGLYLKPEACIPVLAALAEVYLRHTDCTLLRKPRLREVISNLGWENYLQQVQNYLHEHHWELFTKLHNQDLIYQHQNATLRSYERNKNPKFYHLGIHRQKQSGLVYIGVVLPLGRLQSWQIRGLANLSQKYGNGTIRLTPWQNLLITDISESQIAEVKKEIHLLGLSYSAINIKSGLVSCSGKRGCAAAATDTKSHALTLGEYLESHLFLDSHINIHFSGCAKSCAQRHPGDITLLGVNIEVENETLEGYEVYLGNDNLQQFGRQIYDHVPLAKLPQLLARMLRVYQTKRVNSQESFREFANRYDIPELKQLFTVQSI</sequence>
<dbReference type="InterPro" id="IPR006066">
    <property type="entry name" value="NO2/SO3_Rdtase_FeS/sirohaem_BS"/>
</dbReference>
<evidence type="ECO:0000313" key="10">
    <source>
        <dbReference type="EMBL" id="WZB88615.1"/>
    </source>
</evidence>
<keyword evidence="6" id="KW-0408">Iron</keyword>
<keyword evidence="3" id="KW-0349">Heme</keyword>
<dbReference type="InterPro" id="IPR045854">
    <property type="entry name" value="NO2/SO3_Rdtase_4Fe4S_sf"/>
</dbReference>
<dbReference type="InterPro" id="IPR006067">
    <property type="entry name" value="NO2/SO3_Rdtase_4Fe4S_dom"/>
</dbReference>
<dbReference type="GO" id="GO:0043818">
    <property type="term" value="F:precorrin-3B synthase activity"/>
    <property type="evidence" value="ECO:0007669"/>
    <property type="project" value="UniProtKB-EC"/>
</dbReference>
<dbReference type="EC" id="1.14.13.83" evidence="10"/>
<evidence type="ECO:0000313" key="11">
    <source>
        <dbReference type="Proteomes" id="UP001483337"/>
    </source>
</evidence>
<gene>
    <name evidence="10" type="primary">cobG</name>
    <name evidence="10" type="ORF">WJM97_02740</name>
</gene>
<dbReference type="InterPro" id="IPR051329">
    <property type="entry name" value="NIR_SIR_4Fe-4S"/>
</dbReference>
<dbReference type="NCBIfam" id="TIGR02435">
    <property type="entry name" value="CobG"/>
    <property type="match status" value="1"/>
</dbReference>
<dbReference type="Gene3D" id="3.30.413.10">
    <property type="entry name" value="Sulfite Reductase Hemoprotein, domain 1"/>
    <property type="match status" value="2"/>
</dbReference>
<keyword evidence="5 10" id="KW-0560">Oxidoreductase</keyword>
<dbReference type="SUPFAM" id="SSF56014">
    <property type="entry name" value="Nitrite and sulphite reductase 4Fe-4S domain-like"/>
    <property type="match status" value="2"/>
</dbReference>
<proteinExistence type="inferred from homology"/>
<dbReference type="PROSITE" id="PS00365">
    <property type="entry name" value="NIR_SIR"/>
    <property type="match status" value="1"/>
</dbReference>
<feature type="domain" description="Nitrite/sulphite reductase 4Fe-4S" evidence="8">
    <location>
        <begin position="376"/>
        <end position="512"/>
    </location>
</feature>
<keyword evidence="7" id="KW-0411">Iron-sulfur</keyword>